<dbReference type="eggNOG" id="COG0346">
    <property type="taxonomic scope" value="Bacteria"/>
</dbReference>
<proteinExistence type="predicted"/>
<sequence>MPVTRAAPKLMVEDVARSVAFYRDVLGFEFVCGVTEDTRQVVDRPPASGRLALAEVKSGQARLIFQSRASLTTELPRLGEAKIGGSVVIVLTCDDLDAFYDRVSERTPFIKAPHVTFYGARECSLQDVNGYVLTFSGDADQDH</sequence>
<dbReference type="Gene3D" id="3.10.180.10">
    <property type="entry name" value="2,3-Dihydroxybiphenyl 1,2-Dioxygenase, domain 1"/>
    <property type="match status" value="1"/>
</dbReference>
<organism evidence="2 3">
    <name type="scientific">Solidesulfovibrio fructosivorans JJ]</name>
    <dbReference type="NCBI Taxonomy" id="596151"/>
    <lineage>
        <taxon>Bacteria</taxon>
        <taxon>Pseudomonadati</taxon>
        <taxon>Thermodesulfobacteriota</taxon>
        <taxon>Desulfovibrionia</taxon>
        <taxon>Desulfovibrionales</taxon>
        <taxon>Desulfovibrionaceae</taxon>
        <taxon>Solidesulfovibrio</taxon>
    </lineage>
</organism>
<dbReference type="EMBL" id="AECZ01000008">
    <property type="protein sequence ID" value="EFL51756.1"/>
    <property type="molecule type" value="Genomic_DNA"/>
</dbReference>
<evidence type="ECO:0000313" key="3">
    <source>
        <dbReference type="Proteomes" id="UP000006250"/>
    </source>
</evidence>
<comment type="caution">
    <text evidence="2">The sequence shown here is derived from an EMBL/GenBank/DDBJ whole genome shotgun (WGS) entry which is preliminary data.</text>
</comment>
<gene>
    <name evidence="2" type="ORF">DesfrDRAFT_1611</name>
</gene>
<dbReference type="InterPro" id="IPR029068">
    <property type="entry name" value="Glyas_Bleomycin-R_OHBP_Dase"/>
</dbReference>
<feature type="domain" description="VOC" evidence="1">
    <location>
        <begin position="2"/>
        <end position="138"/>
    </location>
</feature>
<dbReference type="InterPro" id="IPR004360">
    <property type="entry name" value="Glyas_Fos-R_dOase_dom"/>
</dbReference>
<dbReference type="SUPFAM" id="SSF54593">
    <property type="entry name" value="Glyoxalase/Bleomycin resistance protein/Dihydroxybiphenyl dioxygenase"/>
    <property type="match status" value="1"/>
</dbReference>
<dbReference type="OrthoDB" id="9803104at2"/>
<dbReference type="RefSeq" id="WP_005992789.1">
    <property type="nucleotide sequence ID" value="NZ_AECZ01000008.1"/>
</dbReference>
<dbReference type="STRING" id="596151.DesfrDRAFT_1611"/>
<evidence type="ECO:0000259" key="1">
    <source>
        <dbReference type="PROSITE" id="PS51819"/>
    </source>
</evidence>
<name>E1JVG2_SOLFR</name>
<dbReference type="AlphaFoldDB" id="E1JVG2"/>
<keyword evidence="2" id="KW-0560">Oxidoreductase</keyword>
<evidence type="ECO:0000313" key="2">
    <source>
        <dbReference type="EMBL" id="EFL51756.1"/>
    </source>
</evidence>
<dbReference type="Proteomes" id="UP000006250">
    <property type="component" value="Unassembled WGS sequence"/>
</dbReference>
<dbReference type="GO" id="GO:0051213">
    <property type="term" value="F:dioxygenase activity"/>
    <property type="evidence" value="ECO:0007669"/>
    <property type="project" value="UniProtKB-KW"/>
</dbReference>
<accession>E1JVG2</accession>
<reference evidence="2 3" key="1">
    <citation type="submission" date="2010-08" db="EMBL/GenBank/DDBJ databases">
        <title>The draft genome of Desulfovibrio fructosovorans JJ.</title>
        <authorList>
            <consortium name="US DOE Joint Genome Institute (JGI-PGF)"/>
            <person name="Lucas S."/>
            <person name="Copeland A."/>
            <person name="Lapidus A."/>
            <person name="Cheng J.-F."/>
            <person name="Bruce D."/>
            <person name="Goodwin L."/>
            <person name="Pitluck S."/>
            <person name="Land M.L."/>
            <person name="Hauser L."/>
            <person name="Chang Y.-J."/>
            <person name="Jeffries C."/>
            <person name="Wall J.D."/>
            <person name="Stahl D.A."/>
            <person name="Arkin A.P."/>
            <person name="Dehal P."/>
            <person name="Stolyar S.M."/>
            <person name="Hazen T.C."/>
            <person name="Woyke T.J."/>
        </authorList>
    </citation>
    <scope>NUCLEOTIDE SEQUENCE [LARGE SCALE GENOMIC DNA]</scope>
    <source>
        <strain evidence="2 3">JJ</strain>
    </source>
</reference>
<dbReference type="InterPro" id="IPR037523">
    <property type="entry name" value="VOC_core"/>
</dbReference>
<dbReference type="Pfam" id="PF00903">
    <property type="entry name" value="Glyoxalase"/>
    <property type="match status" value="1"/>
</dbReference>
<protein>
    <submittedName>
        <fullName evidence="2">Glyoxalase/bleomycin resistance protein/dioxygenase</fullName>
    </submittedName>
</protein>
<dbReference type="PROSITE" id="PS51819">
    <property type="entry name" value="VOC"/>
    <property type="match status" value="1"/>
</dbReference>
<keyword evidence="2" id="KW-0223">Dioxygenase</keyword>
<keyword evidence="3" id="KW-1185">Reference proteome</keyword>